<keyword evidence="1" id="KW-0732">Signal</keyword>
<feature type="signal peptide" evidence="1">
    <location>
        <begin position="1"/>
        <end position="34"/>
    </location>
</feature>
<dbReference type="Pfam" id="PF03886">
    <property type="entry name" value="ABC_trans_aux"/>
    <property type="match status" value="1"/>
</dbReference>
<evidence type="ECO:0000256" key="1">
    <source>
        <dbReference type="SAM" id="SignalP"/>
    </source>
</evidence>
<evidence type="ECO:0000313" key="4">
    <source>
        <dbReference type="Proteomes" id="UP000627446"/>
    </source>
</evidence>
<dbReference type="AlphaFoldDB" id="A0A923HT05"/>
<reference evidence="3" key="1">
    <citation type="submission" date="2020-08" db="EMBL/GenBank/DDBJ databases">
        <title>Novel species isolated from subtropical streams in China.</title>
        <authorList>
            <person name="Lu H."/>
        </authorList>
    </citation>
    <scope>NUCLEOTIDE SEQUENCE</scope>
    <source>
        <strain evidence="3">LX22W</strain>
    </source>
</reference>
<keyword evidence="4" id="KW-1185">Reference proteome</keyword>
<name>A0A923HT05_9BURK</name>
<feature type="chain" id="PRO_5037679155" evidence="1">
    <location>
        <begin position="35"/>
        <end position="215"/>
    </location>
</feature>
<organism evidence="3 4">
    <name type="scientific">Undibacterium nitidum</name>
    <dbReference type="NCBI Taxonomy" id="2762298"/>
    <lineage>
        <taxon>Bacteria</taxon>
        <taxon>Pseudomonadati</taxon>
        <taxon>Pseudomonadota</taxon>
        <taxon>Betaproteobacteria</taxon>
        <taxon>Burkholderiales</taxon>
        <taxon>Oxalobacteraceae</taxon>
        <taxon>Undibacterium</taxon>
    </lineage>
</organism>
<dbReference type="Proteomes" id="UP000627446">
    <property type="component" value="Unassembled WGS sequence"/>
</dbReference>
<dbReference type="EMBL" id="JACOFZ010000007">
    <property type="protein sequence ID" value="MBC3882770.1"/>
    <property type="molecule type" value="Genomic_DNA"/>
</dbReference>
<protein>
    <submittedName>
        <fullName evidence="3">Membrane integrity-associated transporter subunit PqiC</fullName>
    </submittedName>
</protein>
<accession>A0A923HT05</accession>
<dbReference type="InterPro" id="IPR005586">
    <property type="entry name" value="ABC_trans_aux"/>
</dbReference>
<gene>
    <name evidence="3" type="ORF">H8K36_15375</name>
</gene>
<dbReference type="RefSeq" id="WP_186917394.1">
    <property type="nucleotide sequence ID" value="NZ_JACOFZ010000007.1"/>
</dbReference>
<comment type="caution">
    <text evidence="3">The sequence shown here is derived from an EMBL/GenBank/DDBJ whole genome shotgun (WGS) entry which is preliminary data.</text>
</comment>
<dbReference type="PROSITE" id="PS51257">
    <property type="entry name" value="PROKAR_LIPOPROTEIN"/>
    <property type="match status" value="1"/>
</dbReference>
<dbReference type="SUPFAM" id="SSF159594">
    <property type="entry name" value="XCC0632-like"/>
    <property type="match status" value="1"/>
</dbReference>
<sequence length="215" mass="23472">MTNRPFHSNKRARISLIHSSLVALLLLLAACATSNTTQSFDFGPGVATSKSSTLELKNVKWVITNIQVPDSLDGNAMLYRLNYENPLALKPYAHSRWSASPAQLLNLRLKQAINQAGGAGLSASDGIKDVPLLRIELDEFAQHFSTPQRSQAHIQLRVGLVYKNNLLAQKSFSSEVDANTADAKGGAIAMSHASDQIIQKILQWAQQEQQSAKIP</sequence>
<dbReference type="Gene3D" id="3.40.50.10610">
    <property type="entry name" value="ABC-type transport auxiliary lipoprotein component"/>
    <property type="match status" value="1"/>
</dbReference>
<evidence type="ECO:0000259" key="2">
    <source>
        <dbReference type="Pfam" id="PF03886"/>
    </source>
</evidence>
<proteinExistence type="predicted"/>
<evidence type="ECO:0000313" key="3">
    <source>
        <dbReference type="EMBL" id="MBC3882770.1"/>
    </source>
</evidence>
<feature type="domain" description="ABC-type transport auxiliary lipoprotein component" evidence="2">
    <location>
        <begin position="60"/>
        <end position="201"/>
    </location>
</feature>